<dbReference type="Pfam" id="PF02653">
    <property type="entry name" value="BPD_transp_2"/>
    <property type="match status" value="1"/>
</dbReference>
<reference evidence="7 8" key="1">
    <citation type="submission" date="2019-08" db="EMBL/GenBank/DDBJ databases">
        <title>Complete genome sequence of Thermosulfurimonas marina SU872T, an anaerobic thermophilic chemolithoautotrophic bacterium isolated from a shallow marine hydrothermal vent.</title>
        <authorList>
            <person name="Allioux M."/>
            <person name="Jebbar M."/>
            <person name="Slobodkina G."/>
            <person name="Slobodkin A."/>
            <person name="Moalic Y."/>
            <person name="Frolova A."/>
            <person name="Shao Z."/>
            <person name="Alain K."/>
        </authorList>
    </citation>
    <scope>NUCLEOTIDE SEQUENCE [LARGE SCALE GENOMIC DNA]</scope>
    <source>
        <strain evidence="7 8">SU872</strain>
    </source>
</reference>
<feature type="transmembrane region" description="Helical" evidence="6">
    <location>
        <begin position="127"/>
        <end position="144"/>
    </location>
</feature>
<protein>
    <submittedName>
        <fullName evidence="7">Branched-chain amino acid ABC transporter permease</fullName>
    </submittedName>
</protein>
<dbReference type="PANTHER" id="PTHR30482:SF18">
    <property type="entry name" value="BRANCHED AMINO ACID TRANSPORT SYSTEM PERMEASE"/>
    <property type="match status" value="1"/>
</dbReference>
<comment type="subcellular location">
    <subcellularLocation>
        <location evidence="1">Cell membrane</location>
        <topology evidence="1">Multi-pass membrane protein</topology>
    </subcellularLocation>
</comment>
<dbReference type="EMBL" id="CP042909">
    <property type="protein sequence ID" value="QJA05989.1"/>
    <property type="molecule type" value="Genomic_DNA"/>
</dbReference>
<name>A0A6H1WS56_9BACT</name>
<evidence type="ECO:0000313" key="7">
    <source>
        <dbReference type="EMBL" id="QJA05989.1"/>
    </source>
</evidence>
<dbReference type="KEGG" id="tmai:FVE67_03895"/>
<evidence type="ECO:0000256" key="1">
    <source>
        <dbReference type="ARBA" id="ARBA00004651"/>
    </source>
</evidence>
<keyword evidence="5 6" id="KW-0472">Membrane</keyword>
<gene>
    <name evidence="7" type="ORF">FVE67_03895</name>
</gene>
<feature type="transmembrane region" description="Helical" evidence="6">
    <location>
        <begin position="174"/>
        <end position="194"/>
    </location>
</feature>
<organism evidence="7 8">
    <name type="scientific">Thermosulfurimonas marina</name>
    <dbReference type="NCBI Taxonomy" id="2047767"/>
    <lineage>
        <taxon>Bacteria</taxon>
        <taxon>Pseudomonadati</taxon>
        <taxon>Thermodesulfobacteriota</taxon>
        <taxon>Thermodesulfobacteria</taxon>
        <taxon>Thermodesulfobacteriales</taxon>
        <taxon>Thermodesulfobacteriaceae</taxon>
        <taxon>Thermosulfurimonas</taxon>
    </lineage>
</organism>
<evidence type="ECO:0000256" key="6">
    <source>
        <dbReference type="SAM" id="Phobius"/>
    </source>
</evidence>
<proteinExistence type="predicted"/>
<accession>A0A6H1WS56</accession>
<keyword evidence="2" id="KW-1003">Cell membrane</keyword>
<dbReference type="GO" id="GO:0005886">
    <property type="term" value="C:plasma membrane"/>
    <property type="evidence" value="ECO:0007669"/>
    <property type="project" value="UniProtKB-SubCell"/>
</dbReference>
<dbReference type="Proteomes" id="UP000501253">
    <property type="component" value="Chromosome"/>
</dbReference>
<dbReference type="CDD" id="cd06581">
    <property type="entry name" value="TM_PBP1_LivM_like"/>
    <property type="match status" value="1"/>
</dbReference>
<dbReference type="PANTHER" id="PTHR30482">
    <property type="entry name" value="HIGH-AFFINITY BRANCHED-CHAIN AMINO ACID TRANSPORT SYSTEM PERMEASE"/>
    <property type="match status" value="1"/>
</dbReference>
<sequence length="227" mass="24333">MRPFWPSSERAFAAFSWKGWPFGRPAPGAPSPSFLSPSGPPSFCTLTVANFTALNVLTVSGLVLLIGYAGEISLGHAGFWALGAYGSALLSLRLGIPPLLSTLAVVAGGTLLAALLGRLILRLKGNYLVMATLAFNLMVYYFLVEAEGLTGGPPGLPGIPPYRLGPYVLSGDPLFYYFLWGVTLAAFFSFLTWCTPERAGPSRPSPRRPRPPVWGSLPCATRFWPLP</sequence>
<evidence type="ECO:0000256" key="4">
    <source>
        <dbReference type="ARBA" id="ARBA00022989"/>
    </source>
</evidence>
<keyword evidence="4 6" id="KW-1133">Transmembrane helix</keyword>
<evidence type="ECO:0000313" key="8">
    <source>
        <dbReference type="Proteomes" id="UP000501253"/>
    </source>
</evidence>
<dbReference type="InterPro" id="IPR001851">
    <property type="entry name" value="ABC_transp_permease"/>
</dbReference>
<dbReference type="AlphaFoldDB" id="A0A6H1WS56"/>
<dbReference type="GO" id="GO:0015658">
    <property type="term" value="F:branched-chain amino acid transmembrane transporter activity"/>
    <property type="evidence" value="ECO:0007669"/>
    <property type="project" value="InterPro"/>
</dbReference>
<keyword evidence="3 6" id="KW-0812">Transmembrane</keyword>
<evidence type="ECO:0000256" key="2">
    <source>
        <dbReference type="ARBA" id="ARBA00022475"/>
    </source>
</evidence>
<feature type="transmembrane region" description="Helical" evidence="6">
    <location>
        <begin position="102"/>
        <end position="120"/>
    </location>
</feature>
<evidence type="ECO:0000256" key="5">
    <source>
        <dbReference type="ARBA" id="ARBA00023136"/>
    </source>
</evidence>
<evidence type="ECO:0000256" key="3">
    <source>
        <dbReference type="ARBA" id="ARBA00022692"/>
    </source>
</evidence>
<dbReference type="InterPro" id="IPR043428">
    <property type="entry name" value="LivM-like"/>
</dbReference>
<keyword evidence="8" id="KW-1185">Reference proteome</keyword>